<sequence>MHSDRPTPPTKPIAYSPTNSDRPSSPIKPDRLLPHIKQRSPPQHPQNLIAYSLQSNSDRHLSPTNQIAYQSIKITRLSVVNFDYWQ</sequence>
<dbReference type="RefSeq" id="WP_323263663.1">
    <property type="nucleotide sequence ID" value="NZ_JAYGIE010000154.1"/>
</dbReference>
<evidence type="ECO:0000313" key="3">
    <source>
        <dbReference type="Proteomes" id="UP001301388"/>
    </source>
</evidence>
<accession>A0ABU5TRF5</accession>
<feature type="compositionally biased region" description="Pro residues" evidence="1">
    <location>
        <begin position="1"/>
        <end position="11"/>
    </location>
</feature>
<comment type="caution">
    <text evidence="2">The sequence shown here is derived from an EMBL/GenBank/DDBJ whole genome shotgun (WGS) entry which is preliminary data.</text>
</comment>
<evidence type="ECO:0000256" key="1">
    <source>
        <dbReference type="SAM" id="MobiDB-lite"/>
    </source>
</evidence>
<keyword evidence="3" id="KW-1185">Reference proteome</keyword>
<reference evidence="2 3" key="1">
    <citation type="submission" date="2023-12" db="EMBL/GenBank/DDBJ databases">
        <title>Baltic Sea Cyanobacteria.</title>
        <authorList>
            <person name="Delbaje E."/>
            <person name="Fewer D.P."/>
            <person name="Shishido T.K."/>
        </authorList>
    </citation>
    <scope>NUCLEOTIDE SEQUENCE [LARGE SCALE GENOMIC DNA]</scope>
    <source>
        <strain evidence="2 3">UHCC 0370</strain>
    </source>
</reference>
<evidence type="ECO:0000313" key="2">
    <source>
        <dbReference type="EMBL" id="MEA5480720.1"/>
    </source>
</evidence>
<organism evidence="2 3">
    <name type="scientific">Pseudanabaena galeata UHCC 0370</name>
    <dbReference type="NCBI Taxonomy" id="3110310"/>
    <lineage>
        <taxon>Bacteria</taxon>
        <taxon>Bacillati</taxon>
        <taxon>Cyanobacteriota</taxon>
        <taxon>Cyanophyceae</taxon>
        <taxon>Pseudanabaenales</taxon>
        <taxon>Pseudanabaenaceae</taxon>
        <taxon>Pseudanabaena</taxon>
    </lineage>
</organism>
<dbReference type="Proteomes" id="UP001301388">
    <property type="component" value="Unassembled WGS sequence"/>
</dbReference>
<feature type="region of interest" description="Disordered" evidence="1">
    <location>
        <begin position="1"/>
        <end position="45"/>
    </location>
</feature>
<protein>
    <submittedName>
        <fullName evidence="2">Uncharacterized protein</fullName>
    </submittedName>
</protein>
<name>A0ABU5TRF5_9CYAN</name>
<proteinExistence type="predicted"/>
<dbReference type="EMBL" id="JAYGIE010000154">
    <property type="protein sequence ID" value="MEA5480720.1"/>
    <property type="molecule type" value="Genomic_DNA"/>
</dbReference>
<gene>
    <name evidence="2" type="ORF">VB774_24055</name>
</gene>